<evidence type="ECO:0000256" key="3">
    <source>
        <dbReference type="ARBA" id="ARBA00013085"/>
    </source>
</evidence>
<dbReference type="GO" id="GO:0004401">
    <property type="term" value="F:histidinol-phosphatase activity"/>
    <property type="evidence" value="ECO:0007669"/>
    <property type="project" value="UniProtKB-UniRule"/>
</dbReference>
<dbReference type="AlphaFoldDB" id="A0A858RNU0"/>
<evidence type="ECO:0000256" key="4">
    <source>
        <dbReference type="ARBA" id="ARBA00022605"/>
    </source>
</evidence>
<dbReference type="InterPro" id="IPR004013">
    <property type="entry name" value="PHP_dom"/>
</dbReference>
<dbReference type="EC" id="3.1.3.15" evidence="3 8"/>
<dbReference type="CDD" id="cd12110">
    <property type="entry name" value="PHP_HisPPase_Hisj_like"/>
    <property type="match status" value="1"/>
</dbReference>
<reference evidence="10 11" key="1">
    <citation type="submission" date="2020-04" db="EMBL/GenBank/DDBJ databases">
        <title>Luteolibacter sp. G-1-1-1 isolated from soil.</title>
        <authorList>
            <person name="Dahal R.H."/>
        </authorList>
    </citation>
    <scope>NUCLEOTIDE SEQUENCE [LARGE SCALE GENOMIC DNA]</scope>
    <source>
        <strain evidence="10 11">G-1-1-1</strain>
    </source>
</reference>
<evidence type="ECO:0000256" key="7">
    <source>
        <dbReference type="ARBA" id="ARBA00049158"/>
    </source>
</evidence>
<evidence type="ECO:0000259" key="9">
    <source>
        <dbReference type="Pfam" id="PF02811"/>
    </source>
</evidence>
<dbReference type="PANTHER" id="PTHR21039">
    <property type="entry name" value="HISTIDINOL PHOSPHATASE-RELATED"/>
    <property type="match status" value="1"/>
</dbReference>
<comment type="catalytic activity">
    <reaction evidence="7 8">
        <text>L-histidinol phosphate + H2O = L-histidinol + phosphate</text>
        <dbReference type="Rhea" id="RHEA:14465"/>
        <dbReference type="ChEBI" id="CHEBI:15377"/>
        <dbReference type="ChEBI" id="CHEBI:43474"/>
        <dbReference type="ChEBI" id="CHEBI:57699"/>
        <dbReference type="ChEBI" id="CHEBI:57980"/>
        <dbReference type="EC" id="3.1.3.15"/>
    </reaction>
</comment>
<evidence type="ECO:0000313" key="11">
    <source>
        <dbReference type="Proteomes" id="UP000501812"/>
    </source>
</evidence>
<dbReference type="EMBL" id="CP051774">
    <property type="protein sequence ID" value="QJE97810.1"/>
    <property type="molecule type" value="Genomic_DNA"/>
</dbReference>
<keyword evidence="11" id="KW-1185">Reference proteome</keyword>
<dbReference type="GO" id="GO:0000105">
    <property type="term" value="P:L-histidine biosynthetic process"/>
    <property type="evidence" value="ECO:0007669"/>
    <property type="project" value="UniProtKB-UniRule"/>
</dbReference>
<dbReference type="PANTHER" id="PTHR21039:SF0">
    <property type="entry name" value="HISTIDINOL-PHOSPHATASE"/>
    <property type="match status" value="1"/>
</dbReference>
<dbReference type="Gene3D" id="3.20.20.140">
    <property type="entry name" value="Metal-dependent hydrolases"/>
    <property type="match status" value="1"/>
</dbReference>
<dbReference type="Proteomes" id="UP000501812">
    <property type="component" value="Chromosome"/>
</dbReference>
<dbReference type="GO" id="GO:0005737">
    <property type="term" value="C:cytoplasm"/>
    <property type="evidence" value="ECO:0007669"/>
    <property type="project" value="TreeGrafter"/>
</dbReference>
<evidence type="ECO:0000256" key="8">
    <source>
        <dbReference type="RuleBase" id="RU366003"/>
    </source>
</evidence>
<protein>
    <recommendedName>
        <fullName evidence="3 8">Histidinol-phosphatase</fullName>
        <shortName evidence="8">HolPase</shortName>
        <ecNumber evidence="3 8">3.1.3.15</ecNumber>
    </recommendedName>
</protein>
<organism evidence="10 11">
    <name type="scientific">Luteolibacter luteus</name>
    <dbReference type="NCBI Taxonomy" id="2728835"/>
    <lineage>
        <taxon>Bacteria</taxon>
        <taxon>Pseudomonadati</taxon>
        <taxon>Verrucomicrobiota</taxon>
        <taxon>Verrucomicrobiia</taxon>
        <taxon>Verrucomicrobiales</taxon>
        <taxon>Verrucomicrobiaceae</taxon>
        <taxon>Luteolibacter</taxon>
    </lineage>
</organism>
<comment type="pathway">
    <text evidence="1 8">Amino-acid biosynthesis; L-histidine biosynthesis; L-histidine from 5-phospho-alpha-D-ribose 1-diphosphate: step 8/9.</text>
</comment>
<dbReference type="InterPro" id="IPR010140">
    <property type="entry name" value="Histidinol_P_phosphatase_HisJ"/>
</dbReference>
<evidence type="ECO:0000313" key="10">
    <source>
        <dbReference type="EMBL" id="QJE97810.1"/>
    </source>
</evidence>
<dbReference type="UniPathway" id="UPA00031">
    <property type="reaction ID" value="UER00013"/>
</dbReference>
<dbReference type="KEGG" id="luo:HHL09_19155"/>
<evidence type="ECO:0000256" key="1">
    <source>
        <dbReference type="ARBA" id="ARBA00004970"/>
    </source>
</evidence>
<feature type="domain" description="PHP" evidence="9">
    <location>
        <begin position="46"/>
        <end position="235"/>
    </location>
</feature>
<accession>A0A858RNU0</accession>
<gene>
    <name evidence="10" type="ORF">HHL09_19155</name>
</gene>
<dbReference type="NCBIfam" id="NF005596">
    <property type="entry name" value="PRK07328.1"/>
    <property type="match status" value="1"/>
</dbReference>
<dbReference type="NCBIfam" id="TIGR01856">
    <property type="entry name" value="hisJ_fam"/>
    <property type="match status" value="1"/>
</dbReference>
<dbReference type="Pfam" id="PF02811">
    <property type="entry name" value="PHP"/>
    <property type="match status" value="1"/>
</dbReference>
<evidence type="ECO:0000256" key="6">
    <source>
        <dbReference type="ARBA" id="ARBA00023102"/>
    </source>
</evidence>
<evidence type="ECO:0000256" key="2">
    <source>
        <dbReference type="ARBA" id="ARBA00009152"/>
    </source>
</evidence>
<keyword evidence="6 8" id="KW-0368">Histidine biosynthesis</keyword>
<dbReference type="InterPro" id="IPR016195">
    <property type="entry name" value="Pol/histidinol_Pase-like"/>
</dbReference>
<comment type="similarity">
    <text evidence="2 8">Belongs to the PHP hydrolase family. HisK subfamily.</text>
</comment>
<proteinExistence type="inferred from homology"/>
<name>A0A858RNU0_9BACT</name>
<keyword evidence="4 8" id="KW-0028">Amino-acid biosynthesis</keyword>
<evidence type="ECO:0000256" key="5">
    <source>
        <dbReference type="ARBA" id="ARBA00022801"/>
    </source>
</evidence>
<dbReference type="SUPFAM" id="SSF89550">
    <property type="entry name" value="PHP domain-like"/>
    <property type="match status" value="1"/>
</dbReference>
<keyword evidence="5 8" id="KW-0378">Hydrolase</keyword>
<sequence>MDCCLGADWKDRSTSEIPAVLARGQHSSIPNENQATRNPARFVPADYHTHTPLCRHATGEPEEYIAAARAAGLTEYGISDHAPARPEPFDDWRMLESELPAYFEWIERARSAAGPLPVRAGMECDWLTGCESWIEELSGRYPWDYLIGSVHYLGAWDFDNPKWLGRWKDEDIDQVWTHYWKTYAEMARSGLFDILGHPDLVKKFSHRPTGDLARFYEPAIEAIADSGCVIELNTAGWHKPCEEAYPHPQFLGLARQAGIPLVISSDSHAPGEVARDFGKAIEWAKSAGYRETVLFEGRKRSTQIIP</sequence>